<reference evidence="1 2" key="1">
    <citation type="submission" date="2016-10" db="EMBL/GenBank/DDBJ databases">
        <authorList>
            <person name="de Groot N.N."/>
        </authorList>
    </citation>
    <scope>NUCLEOTIDE SEQUENCE [LARGE SCALE GENOMIC DNA]</scope>
    <source>
        <strain evidence="1 2">DSM 19033</strain>
    </source>
</reference>
<dbReference type="AlphaFoldDB" id="A0A1H4HMJ5"/>
<evidence type="ECO:0000313" key="2">
    <source>
        <dbReference type="Proteomes" id="UP000198850"/>
    </source>
</evidence>
<gene>
    <name evidence="1" type="ORF">SAMN05443550_1315</name>
</gene>
<name>A0A1H4HMJ5_9SPHI</name>
<evidence type="ECO:0000313" key="1">
    <source>
        <dbReference type="EMBL" id="SEB22278.1"/>
    </source>
</evidence>
<dbReference type="EMBL" id="FNRA01000031">
    <property type="protein sequence ID" value="SEB22278.1"/>
    <property type="molecule type" value="Genomic_DNA"/>
</dbReference>
<proteinExistence type="predicted"/>
<keyword evidence="2" id="KW-1185">Reference proteome</keyword>
<dbReference type="Proteomes" id="UP000198850">
    <property type="component" value="Unassembled WGS sequence"/>
</dbReference>
<accession>A0A1H4HMJ5</accession>
<dbReference type="STRING" id="425514.SAMN05443550_1315"/>
<organism evidence="1 2">
    <name type="scientific">Pedobacter hartonius</name>
    <dbReference type="NCBI Taxonomy" id="425514"/>
    <lineage>
        <taxon>Bacteria</taxon>
        <taxon>Pseudomonadati</taxon>
        <taxon>Bacteroidota</taxon>
        <taxon>Sphingobacteriia</taxon>
        <taxon>Sphingobacteriales</taxon>
        <taxon>Sphingobacteriaceae</taxon>
        <taxon>Pedobacter</taxon>
    </lineage>
</organism>
<sequence>MNNSTRRATHKNSVPGRVFCFIGFIMKTIVLPERISDNFGDPIQKVLNLISQITALDPNQKIILNYESVKFTNPFFLMSLTLIVDQFTQRGYDIQISNTFRSPYLREYMSLIEFPNGIDPLTFNGNFTDLMNSYNGKTYIPIIAFPAGESEEISKIRDAFLSGINRLLIRICNLPHNMITPMMYLVDEAVNNVLHHSKSDKGYLFAQYYKSKGYVDIVIADVGRTFLDTYASFDKLKAEVTDDKLAMEAAVAGKSTKSQNVDRGFGISSSKDLLTKGLNGKYFILSGSVFNIHTSEINDIVQMPETIHWQGMYLCLRIPVIAPAGFSAYDFIH</sequence>
<protein>
    <submittedName>
        <fullName evidence="1">Uncharacterized protein</fullName>
    </submittedName>
</protein>